<dbReference type="GO" id="GO:0004364">
    <property type="term" value="F:glutathione transferase activity"/>
    <property type="evidence" value="ECO:0007669"/>
    <property type="project" value="UniProtKB-EC"/>
</dbReference>
<evidence type="ECO:0000313" key="5">
    <source>
        <dbReference type="EMBL" id="RLM91620.1"/>
    </source>
</evidence>
<comment type="catalytic activity">
    <reaction evidence="3">
        <text>RX + glutathione = an S-substituted glutathione + a halide anion + H(+)</text>
        <dbReference type="Rhea" id="RHEA:16437"/>
        <dbReference type="ChEBI" id="CHEBI:15378"/>
        <dbReference type="ChEBI" id="CHEBI:16042"/>
        <dbReference type="ChEBI" id="CHEBI:17792"/>
        <dbReference type="ChEBI" id="CHEBI:57925"/>
        <dbReference type="ChEBI" id="CHEBI:90779"/>
        <dbReference type="EC" id="2.5.1.18"/>
    </reaction>
</comment>
<dbReference type="GO" id="GO:0006749">
    <property type="term" value="P:glutathione metabolic process"/>
    <property type="evidence" value="ECO:0007669"/>
    <property type="project" value="TreeGrafter"/>
</dbReference>
<keyword evidence="6" id="KW-1185">Reference proteome</keyword>
<dbReference type="GO" id="GO:0005737">
    <property type="term" value="C:cytoplasm"/>
    <property type="evidence" value="ECO:0007669"/>
    <property type="project" value="TreeGrafter"/>
</dbReference>
<evidence type="ECO:0000256" key="1">
    <source>
        <dbReference type="ARBA" id="ARBA00012452"/>
    </source>
</evidence>
<dbReference type="OrthoDB" id="422574at2759"/>
<dbReference type="InterPro" id="IPR036282">
    <property type="entry name" value="Glutathione-S-Trfase_C_sf"/>
</dbReference>
<dbReference type="InterPro" id="IPR004046">
    <property type="entry name" value="GST_C"/>
</dbReference>
<dbReference type="InterPro" id="IPR010987">
    <property type="entry name" value="Glutathione-S-Trfase_C-like"/>
</dbReference>
<gene>
    <name evidence="5" type="ORF">C2845_PM08G13070</name>
</gene>
<dbReference type="PROSITE" id="PS50405">
    <property type="entry name" value="GST_CTER"/>
    <property type="match status" value="1"/>
</dbReference>
<dbReference type="Proteomes" id="UP000275267">
    <property type="component" value="Unassembled WGS sequence"/>
</dbReference>
<keyword evidence="2" id="KW-0808">Transferase</keyword>
<reference evidence="6" key="1">
    <citation type="journal article" date="2019" name="Nat. Commun.">
        <title>The genome of broomcorn millet.</title>
        <authorList>
            <person name="Zou C."/>
            <person name="Miki D."/>
            <person name="Li D."/>
            <person name="Tang Q."/>
            <person name="Xiao L."/>
            <person name="Rajput S."/>
            <person name="Deng P."/>
            <person name="Jia W."/>
            <person name="Huang R."/>
            <person name="Zhang M."/>
            <person name="Sun Y."/>
            <person name="Hu J."/>
            <person name="Fu X."/>
            <person name="Schnable P.S."/>
            <person name="Li F."/>
            <person name="Zhang H."/>
            <person name="Feng B."/>
            <person name="Zhu X."/>
            <person name="Liu R."/>
            <person name="Schnable J.C."/>
            <person name="Zhu J.-K."/>
            <person name="Zhang H."/>
        </authorList>
    </citation>
    <scope>NUCLEOTIDE SEQUENCE [LARGE SCALE GENOMIC DNA]</scope>
</reference>
<accession>A0A3L6QXE4</accession>
<dbReference type="STRING" id="4540.A0A3L6QXE4"/>
<comment type="caution">
    <text evidence="5">The sequence shown here is derived from an EMBL/GenBank/DDBJ whole genome shotgun (WGS) entry which is preliminary data.</text>
</comment>
<dbReference type="EC" id="2.5.1.18" evidence="1"/>
<dbReference type="GO" id="GO:0043295">
    <property type="term" value="F:glutathione binding"/>
    <property type="evidence" value="ECO:0007669"/>
    <property type="project" value="TreeGrafter"/>
</dbReference>
<protein>
    <recommendedName>
        <fullName evidence="1">glutathione transferase</fullName>
        <ecNumber evidence="1">2.5.1.18</ecNumber>
    </recommendedName>
</protein>
<dbReference type="PANTHER" id="PTHR43900:SF35">
    <property type="entry name" value="GLUTATHIONE TRANSFERASE"/>
    <property type="match status" value="1"/>
</dbReference>
<evidence type="ECO:0000256" key="3">
    <source>
        <dbReference type="ARBA" id="ARBA00047960"/>
    </source>
</evidence>
<name>A0A3L6QXE4_PANMI</name>
<dbReference type="AlphaFoldDB" id="A0A3L6QXE4"/>
<dbReference type="Gene3D" id="1.20.1050.10">
    <property type="match status" value="1"/>
</dbReference>
<organism evidence="5 6">
    <name type="scientific">Panicum miliaceum</name>
    <name type="common">Proso millet</name>
    <name type="synonym">Broomcorn millet</name>
    <dbReference type="NCBI Taxonomy" id="4540"/>
    <lineage>
        <taxon>Eukaryota</taxon>
        <taxon>Viridiplantae</taxon>
        <taxon>Streptophyta</taxon>
        <taxon>Embryophyta</taxon>
        <taxon>Tracheophyta</taxon>
        <taxon>Spermatophyta</taxon>
        <taxon>Magnoliopsida</taxon>
        <taxon>Liliopsida</taxon>
        <taxon>Poales</taxon>
        <taxon>Poaceae</taxon>
        <taxon>PACMAD clade</taxon>
        <taxon>Panicoideae</taxon>
        <taxon>Panicodae</taxon>
        <taxon>Paniceae</taxon>
        <taxon>Panicinae</taxon>
        <taxon>Panicum</taxon>
        <taxon>Panicum sect. Panicum</taxon>
    </lineage>
</organism>
<evidence type="ECO:0000256" key="2">
    <source>
        <dbReference type="ARBA" id="ARBA00022679"/>
    </source>
</evidence>
<dbReference type="PANTHER" id="PTHR43900">
    <property type="entry name" value="GLUTATHIONE S-TRANSFERASE RHO"/>
    <property type="match status" value="1"/>
</dbReference>
<proteinExistence type="predicted"/>
<dbReference type="Pfam" id="PF00043">
    <property type="entry name" value="GST_C"/>
    <property type="match status" value="1"/>
</dbReference>
<evidence type="ECO:0000259" key="4">
    <source>
        <dbReference type="PROSITE" id="PS50405"/>
    </source>
</evidence>
<evidence type="ECO:0000313" key="6">
    <source>
        <dbReference type="Proteomes" id="UP000275267"/>
    </source>
</evidence>
<dbReference type="EMBL" id="PQIB02000010">
    <property type="protein sequence ID" value="RLM91620.1"/>
    <property type="molecule type" value="Genomic_DNA"/>
</dbReference>
<sequence length="78" mass="9061">MAPNRKVVDESQEKLKKVLDVYEAHLSRSKYLAGDFFSFADFNHFPFTIHVMTTPHASLLDSYRTSRRGGRELCQGRR</sequence>
<feature type="domain" description="GST C-terminal" evidence="4">
    <location>
        <begin position="1"/>
        <end position="78"/>
    </location>
</feature>
<dbReference type="SUPFAM" id="SSF47616">
    <property type="entry name" value="GST C-terminal domain-like"/>
    <property type="match status" value="1"/>
</dbReference>